<evidence type="ECO:0000259" key="5">
    <source>
        <dbReference type="PROSITE" id="PS51387"/>
    </source>
</evidence>
<dbReference type="PANTHER" id="PTHR42934:SF2">
    <property type="entry name" value="GLYCOLATE OXIDASE SUBUNIT GLCD"/>
    <property type="match status" value="1"/>
</dbReference>
<dbReference type="SUPFAM" id="SSF55103">
    <property type="entry name" value="FAD-linked oxidases, C-terminal domain"/>
    <property type="match status" value="1"/>
</dbReference>
<keyword evidence="4" id="KW-0560">Oxidoreductase</keyword>
<organism evidence="6 7">
    <name type="scientific">Ornatilinea apprima</name>
    <dbReference type="NCBI Taxonomy" id="1134406"/>
    <lineage>
        <taxon>Bacteria</taxon>
        <taxon>Bacillati</taxon>
        <taxon>Chloroflexota</taxon>
        <taxon>Anaerolineae</taxon>
        <taxon>Anaerolineales</taxon>
        <taxon>Anaerolineaceae</taxon>
        <taxon>Ornatilinea</taxon>
    </lineage>
</organism>
<dbReference type="Gene3D" id="1.10.45.10">
    <property type="entry name" value="Vanillyl-alcohol Oxidase, Chain A, domain 4"/>
    <property type="match status" value="1"/>
</dbReference>
<dbReference type="Gene3D" id="3.30.70.2190">
    <property type="match status" value="1"/>
</dbReference>
<feature type="domain" description="FAD-binding PCMH-type" evidence="5">
    <location>
        <begin position="41"/>
        <end position="219"/>
    </location>
</feature>
<dbReference type="InterPro" id="IPR004113">
    <property type="entry name" value="FAD-bd_oxidored_4_C"/>
</dbReference>
<name>A0A0P6XPW9_9CHLR</name>
<dbReference type="PANTHER" id="PTHR42934">
    <property type="entry name" value="GLYCOLATE OXIDASE SUBUNIT GLCD"/>
    <property type="match status" value="1"/>
</dbReference>
<dbReference type="Gene3D" id="3.30.465.10">
    <property type="match status" value="1"/>
</dbReference>
<dbReference type="FunFam" id="1.10.45.10:FF:000001">
    <property type="entry name" value="D-lactate dehydrogenase mitochondrial"/>
    <property type="match status" value="1"/>
</dbReference>
<dbReference type="InterPro" id="IPR006094">
    <property type="entry name" value="Oxid_FAD_bind_N"/>
</dbReference>
<sequence>MVYKKIDSADVAVLQQICGGEYVKAGDAINEDFSHDELSGIHVFPEVLVEPANTEQVSAIMRYAHQQNIPVTPRGQGTGLVGGSVAVNGGIMLSLCRMNRIVELDPSTMTLTVEPGVLLMDIYKYVEPLGLFYPADPGEKSATIGGNINTNAGGMRAVKYGVTRDYVRGLEVVLADGSILMLNGKNAKNSSGYSLKDLVIGSEGTLAIVTKAILKLIPLPTRVVSLLVPFPDLSTAIRAVPEVARLKAMPTSIEFMEKQVIIAAEEYLGKKFPDKSADAFLLLTFDGNQKEAIEAAYTEAAETCLAAGAIDAFIADTLERRDAIWTARGAFLEAIKASTTEMDECDVVVPRDRIAAFVEYTRELQNELKVRIRSFGHAGDGNMHIYVLRDDLDEKTWQSILAQAFERLYQRARQYGGQVSGEHGIGFAKKSYLAESLGETTIGLMRGIKHVFDPKNILNPDKIC</sequence>
<dbReference type="InterPro" id="IPR036318">
    <property type="entry name" value="FAD-bd_PCMH-like_sf"/>
</dbReference>
<dbReference type="GO" id="GO:0071949">
    <property type="term" value="F:FAD binding"/>
    <property type="evidence" value="ECO:0007669"/>
    <property type="project" value="InterPro"/>
</dbReference>
<dbReference type="GO" id="GO:0016491">
    <property type="term" value="F:oxidoreductase activity"/>
    <property type="evidence" value="ECO:0007669"/>
    <property type="project" value="UniProtKB-KW"/>
</dbReference>
<dbReference type="Pfam" id="PF02913">
    <property type="entry name" value="FAD-oxidase_C"/>
    <property type="match status" value="1"/>
</dbReference>
<evidence type="ECO:0000313" key="7">
    <source>
        <dbReference type="Proteomes" id="UP000050417"/>
    </source>
</evidence>
<evidence type="ECO:0000256" key="2">
    <source>
        <dbReference type="ARBA" id="ARBA00022630"/>
    </source>
</evidence>
<gene>
    <name evidence="6" type="ORF">ADN00_05810</name>
</gene>
<accession>A0A0P6XPW9</accession>
<dbReference type="OrthoDB" id="9767256at2"/>
<dbReference type="InterPro" id="IPR016164">
    <property type="entry name" value="FAD-linked_Oxase-like_C"/>
</dbReference>
<keyword evidence="7" id="KW-1185">Reference proteome</keyword>
<dbReference type="InterPro" id="IPR051914">
    <property type="entry name" value="FAD-linked_OxidoTrans_Type4"/>
</dbReference>
<evidence type="ECO:0000256" key="3">
    <source>
        <dbReference type="ARBA" id="ARBA00022827"/>
    </source>
</evidence>
<dbReference type="SUPFAM" id="SSF56176">
    <property type="entry name" value="FAD-binding/transporter-associated domain-like"/>
    <property type="match status" value="1"/>
</dbReference>
<keyword evidence="2" id="KW-0285">Flavoprotein</keyword>
<dbReference type="RefSeq" id="WP_075062025.1">
    <property type="nucleotide sequence ID" value="NZ_LGCL01000016.1"/>
</dbReference>
<comment type="cofactor">
    <cofactor evidence="1">
        <name>FAD</name>
        <dbReference type="ChEBI" id="CHEBI:57692"/>
    </cofactor>
</comment>
<dbReference type="InterPro" id="IPR016166">
    <property type="entry name" value="FAD-bd_PCMH"/>
</dbReference>
<evidence type="ECO:0000313" key="6">
    <source>
        <dbReference type="EMBL" id="KPL78753.1"/>
    </source>
</evidence>
<protein>
    <submittedName>
        <fullName evidence="6">2-hydroxy-acid oxidase</fullName>
    </submittedName>
</protein>
<evidence type="ECO:0000256" key="1">
    <source>
        <dbReference type="ARBA" id="ARBA00001974"/>
    </source>
</evidence>
<dbReference type="Proteomes" id="UP000050417">
    <property type="component" value="Unassembled WGS sequence"/>
</dbReference>
<dbReference type="InterPro" id="IPR016171">
    <property type="entry name" value="Vanillyl_alc_oxidase_C-sub2"/>
</dbReference>
<evidence type="ECO:0000256" key="4">
    <source>
        <dbReference type="ARBA" id="ARBA00023002"/>
    </source>
</evidence>
<dbReference type="AlphaFoldDB" id="A0A0P6XPW9"/>
<proteinExistence type="predicted"/>
<dbReference type="PROSITE" id="PS51387">
    <property type="entry name" value="FAD_PCMH"/>
    <property type="match status" value="1"/>
</dbReference>
<dbReference type="Pfam" id="PF01565">
    <property type="entry name" value="FAD_binding_4"/>
    <property type="match status" value="1"/>
</dbReference>
<comment type="caution">
    <text evidence="6">The sequence shown here is derived from an EMBL/GenBank/DDBJ whole genome shotgun (WGS) entry which is preliminary data.</text>
</comment>
<dbReference type="EMBL" id="LGCL01000016">
    <property type="protein sequence ID" value="KPL78753.1"/>
    <property type="molecule type" value="Genomic_DNA"/>
</dbReference>
<reference evidence="6 7" key="1">
    <citation type="submission" date="2015-07" db="EMBL/GenBank/DDBJ databases">
        <title>Genome sequence of Ornatilinea apprima DSM 23815.</title>
        <authorList>
            <person name="Hemp J."/>
            <person name="Ward L.M."/>
            <person name="Pace L.A."/>
            <person name="Fischer W.W."/>
        </authorList>
    </citation>
    <scope>NUCLEOTIDE SEQUENCE [LARGE SCALE GENOMIC DNA]</scope>
    <source>
        <strain evidence="6 7">P3M-1</strain>
    </source>
</reference>
<keyword evidence="3" id="KW-0274">FAD</keyword>
<dbReference type="Gene3D" id="3.30.70.2740">
    <property type="match status" value="1"/>
</dbReference>
<dbReference type="STRING" id="1134406.ADN00_05810"/>
<dbReference type="InterPro" id="IPR016169">
    <property type="entry name" value="FAD-bd_PCMH_sub2"/>
</dbReference>